<dbReference type="Proteomes" id="UP000076878">
    <property type="component" value="Unassembled WGS sequence"/>
</dbReference>
<dbReference type="FunFam" id="3.40.50.720:FF:000084">
    <property type="entry name" value="Short-chain dehydrogenase reductase"/>
    <property type="match status" value="1"/>
</dbReference>
<evidence type="ECO:0000313" key="4">
    <source>
        <dbReference type="EMBL" id="SEJ02132.1"/>
    </source>
</evidence>
<dbReference type="PANTHER" id="PTHR24321">
    <property type="entry name" value="DEHYDROGENASES, SHORT CHAIN"/>
    <property type="match status" value="1"/>
</dbReference>
<name>A0A143YPM8_9LACT</name>
<accession>A0A143YPM8</accession>
<dbReference type="InterPro" id="IPR036291">
    <property type="entry name" value="NAD(P)-bd_dom_sf"/>
</dbReference>
<dbReference type="GO" id="GO:0008206">
    <property type="term" value="P:bile acid metabolic process"/>
    <property type="evidence" value="ECO:0007669"/>
    <property type="project" value="UniProtKB-ARBA"/>
</dbReference>
<dbReference type="STRING" id="640938.TR210_1227"/>
<sequence length="253" mass="26065">MRLLDKVAVVTGGASGMGEAICRLFANEGAKVVIADYNYEDALKVADEINAETLDAAAAIKTDVSNETDVDAMIDTAIALFGKVDILVNNAGIMDGFEPVGEVSNDRWDRVFAVNVNGPMYASRKAIAHFLDQGGGNIINIASIGGLQGGRAGAAYVTSKHAVIGLTKNTAFMYAKKGIRCNAIAPGAVATNIANSMGTISTFGQQTTGVGMAINPAFGTPDQIASVALFLASDDSSFVNGAVVTADGGWTSY</sequence>
<proteinExistence type="inferred from homology"/>
<protein>
    <submittedName>
        <fullName evidence="4">NAD(P)-dependent dehydrogenase, short-chain alcohol dehydrogenase family</fullName>
    </submittedName>
    <submittedName>
        <fullName evidence="3">Short-chain dehydrogenase/reductase sdr</fullName>
    </submittedName>
</protein>
<reference evidence="3 5" key="1">
    <citation type="submission" date="2016-02" db="EMBL/GenBank/DDBJ databases">
        <authorList>
            <person name="Wen L."/>
            <person name="He K."/>
            <person name="Yang H."/>
        </authorList>
    </citation>
    <scope>NUCLEOTIDE SEQUENCE [LARGE SCALE GENOMIC DNA]</scope>
    <source>
        <strain evidence="3">Trichococcus_R210</strain>
    </source>
</reference>
<organism evidence="3 5">
    <name type="scientific">Trichococcus ilyis</name>
    <dbReference type="NCBI Taxonomy" id="640938"/>
    <lineage>
        <taxon>Bacteria</taxon>
        <taxon>Bacillati</taxon>
        <taxon>Bacillota</taxon>
        <taxon>Bacilli</taxon>
        <taxon>Lactobacillales</taxon>
        <taxon>Carnobacteriaceae</taxon>
        <taxon>Trichococcus</taxon>
    </lineage>
</organism>
<dbReference type="Proteomes" id="UP000199280">
    <property type="component" value="Unassembled WGS sequence"/>
</dbReference>
<gene>
    <name evidence="4" type="ORF">SAMN05216375_10677</name>
    <name evidence="3" type="ORF">TR210_1227</name>
</gene>
<dbReference type="PRINTS" id="PR00081">
    <property type="entry name" value="GDHRDH"/>
</dbReference>
<comment type="similarity">
    <text evidence="1">Belongs to the short-chain dehydrogenases/reductases (SDR) family.</text>
</comment>
<evidence type="ECO:0000256" key="1">
    <source>
        <dbReference type="ARBA" id="ARBA00006484"/>
    </source>
</evidence>
<evidence type="ECO:0000256" key="2">
    <source>
        <dbReference type="ARBA" id="ARBA00023002"/>
    </source>
</evidence>
<keyword evidence="2" id="KW-0560">Oxidoreductase</keyword>
<dbReference type="InterPro" id="IPR020904">
    <property type="entry name" value="Sc_DH/Rdtase_CS"/>
</dbReference>
<evidence type="ECO:0000313" key="5">
    <source>
        <dbReference type="Proteomes" id="UP000076878"/>
    </source>
</evidence>
<dbReference type="NCBIfam" id="NF005559">
    <property type="entry name" value="PRK07231.1"/>
    <property type="match status" value="1"/>
</dbReference>
<evidence type="ECO:0000313" key="6">
    <source>
        <dbReference type="Proteomes" id="UP000199280"/>
    </source>
</evidence>
<dbReference type="EMBL" id="FJNB01000007">
    <property type="protein sequence ID" value="CZQ94448.1"/>
    <property type="molecule type" value="Genomic_DNA"/>
</dbReference>
<keyword evidence="6" id="KW-1185">Reference proteome</keyword>
<dbReference type="PRINTS" id="PR00080">
    <property type="entry name" value="SDRFAMILY"/>
</dbReference>
<dbReference type="Gene3D" id="3.40.50.720">
    <property type="entry name" value="NAD(P)-binding Rossmann-like Domain"/>
    <property type="match status" value="1"/>
</dbReference>
<evidence type="ECO:0000313" key="3">
    <source>
        <dbReference type="EMBL" id="CZQ94448.1"/>
    </source>
</evidence>
<reference evidence="4 6" key="2">
    <citation type="submission" date="2016-10" db="EMBL/GenBank/DDBJ databases">
        <authorList>
            <person name="Varghese N."/>
            <person name="Submissions S."/>
        </authorList>
    </citation>
    <scope>NUCLEOTIDE SEQUENCE [LARGE SCALE GENOMIC DNA]</scope>
    <source>
        <strain evidence="4 6">DSM 22150</strain>
    </source>
</reference>
<dbReference type="EMBL" id="FNYT01000006">
    <property type="protein sequence ID" value="SEJ02132.1"/>
    <property type="molecule type" value="Genomic_DNA"/>
</dbReference>
<dbReference type="RefSeq" id="WP_068622633.1">
    <property type="nucleotide sequence ID" value="NZ_FJNB01000007.1"/>
</dbReference>
<dbReference type="PANTHER" id="PTHR24321:SF8">
    <property type="entry name" value="ESTRADIOL 17-BETA-DEHYDROGENASE 8-RELATED"/>
    <property type="match status" value="1"/>
</dbReference>
<dbReference type="OrthoDB" id="9803333at2"/>
<dbReference type="SUPFAM" id="SSF51735">
    <property type="entry name" value="NAD(P)-binding Rossmann-fold domains"/>
    <property type="match status" value="1"/>
</dbReference>
<dbReference type="GO" id="GO:0016491">
    <property type="term" value="F:oxidoreductase activity"/>
    <property type="evidence" value="ECO:0007669"/>
    <property type="project" value="UniProtKB-KW"/>
</dbReference>
<dbReference type="AlphaFoldDB" id="A0A143YPM8"/>
<dbReference type="InterPro" id="IPR002347">
    <property type="entry name" value="SDR_fam"/>
</dbReference>
<dbReference type="PROSITE" id="PS00061">
    <property type="entry name" value="ADH_SHORT"/>
    <property type="match status" value="1"/>
</dbReference>
<dbReference type="Pfam" id="PF13561">
    <property type="entry name" value="adh_short_C2"/>
    <property type="match status" value="1"/>
</dbReference>
<dbReference type="CDD" id="cd05233">
    <property type="entry name" value="SDR_c"/>
    <property type="match status" value="1"/>
</dbReference>